<dbReference type="PANTHER" id="PTHR15034">
    <property type="entry name" value="DEATH DOMAIN-CONTAINING PROTEIN CRADD"/>
    <property type="match status" value="1"/>
</dbReference>
<dbReference type="Proteomes" id="UP000826234">
    <property type="component" value="Unassembled WGS sequence"/>
</dbReference>
<sequence>MFGCSAQSWFYNCAKATKKGSRARDHWLADILSNQRERIVRELDVQKALSYLVYERVFSLEEYKDILSRECCEKRATYFLEKLACKGPSAWSAFCSVLEEVCPHLFISVLLDYQGVLTRSFADISSEASKLKKESEMDFHDHSEASDLEGNSLAEDQISLSFNKYRLKVQYFEMIVC</sequence>
<dbReference type="EMBL" id="JAIPUX010003439">
    <property type="protein sequence ID" value="KAH0619826.1"/>
    <property type="molecule type" value="Genomic_DNA"/>
</dbReference>
<dbReference type="Gene3D" id="1.10.533.10">
    <property type="entry name" value="Death Domain, Fas"/>
    <property type="match status" value="1"/>
</dbReference>
<dbReference type="PANTHER" id="PTHR15034:SF5">
    <property type="entry name" value="DEATH DOMAIN-CONTAINING PROTEIN CRADD"/>
    <property type="match status" value="1"/>
</dbReference>
<name>A0ABQ7SR28_PHRPL</name>
<dbReference type="InterPro" id="IPR001315">
    <property type="entry name" value="CARD"/>
</dbReference>
<evidence type="ECO:0000259" key="1">
    <source>
        <dbReference type="PROSITE" id="PS50209"/>
    </source>
</evidence>
<evidence type="ECO:0000313" key="2">
    <source>
        <dbReference type="EMBL" id="KAH0619826.1"/>
    </source>
</evidence>
<protein>
    <recommendedName>
        <fullName evidence="1">CARD domain-containing protein</fullName>
    </recommendedName>
</protein>
<feature type="domain" description="CARD" evidence="1">
    <location>
        <begin position="24"/>
        <end position="113"/>
    </location>
</feature>
<dbReference type="PROSITE" id="PS50209">
    <property type="entry name" value="CARD"/>
    <property type="match status" value="1"/>
</dbReference>
<dbReference type="InterPro" id="IPR011029">
    <property type="entry name" value="DEATH-like_dom_sf"/>
</dbReference>
<accession>A0ABQ7SR28</accession>
<reference evidence="2 3" key="1">
    <citation type="journal article" date="2022" name="Gigascience">
        <title>A chromosome-level genome assembly and annotation of the desert horned lizard, Phrynosoma platyrhinos, provides insight into chromosomal rearrangements among reptiles.</title>
        <authorList>
            <person name="Koochekian N."/>
            <person name="Ascanio A."/>
            <person name="Farleigh K."/>
            <person name="Card D.C."/>
            <person name="Schield D.R."/>
            <person name="Castoe T.A."/>
            <person name="Jezkova T."/>
        </authorList>
    </citation>
    <scope>NUCLEOTIDE SEQUENCE [LARGE SCALE GENOMIC DNA]</scope>
    <source>
        <strain evidence="2">NK-2021</strain>
    </source>
</reference>
<dbReference type="CDD" id="cd01671">
    <property type="entry name" value="CARD"/>
    <property type="match status" value="1"/>
</dbReference>
<organism evidence="2 3">
    <name type="scientific">Phrynosoma platyrhinos</name>
    <name type="common">Desert horned lizard</name>
    <dbReference type="NCBI Taxonomy" id="52577"/>
    <lineage>
        <taxon>Eukaryota</taxon>
        <taxon>Metazoa</taxon>
        <taxon>Chordata</taxon>
        <taxon>Craniata</taxon>
        <taxon>Vertebrata</taxon>
        <taxon>Euteleostomi</taxon>
        <taxon>Lepidosauria</taxon>
        <taxon>Squamata</taxon>
        <taxon>Bifurcata</taxon>
        <taxon>Unidentata</taxon>
        <taxon>Episquamata</taxon>
        <taxon>Toxicofera</taxon>
        <taxon>Iguania</taxon>
        <taxon>Phrynosomatidae</taxon>
        <taxon>Phrynosomatinae</taxon>
        <taxon>Phrynosoma</taxon>
    </lineage>
</organism>
<dbReference type="InterPro" id="IPR037939">
    <property type="entry name" value="CRADD"/>
</dbReference>
<proteinExistence type="predicted"/>
<keyword evidence="3" id="KW-1185">Reference proteome</keyword>
<gene>
    <name evidence="2" type="ORF">JD844_014146</name>
</gene>
<dbReference type="SUPFAM" id="SSF47986">
    <property type="entry name" value="DEATH domain"/>
    <property type="match status" value="1"/>
</dbReference>
<comment type="caution">
    <text evidence="2">The sequence shown here is derived from an EMBL/GenBank/DDBJ whole genome shotgun (WGS) entry which is preliminary data.</text>
</comment>
<evidence type="ECO:0000313" key="3">
    <source>
        <dbReference type="Proteomes" id="UP000826234"/>
    </source>
</evidence>
<dbReference type="Pfam" id="PF00619">
    <property type="entry name" value="CARD"/>
    <property type="match status" value="1"/>
</dbReference>